<dbReference type="PANTHER" id="PTHR30544">
    <property type="entry name" value="23S RRNA METHYLTRANSFERASE"/>
    <property type="match status" value="1"/>
</dbReference>
<keyword evidence="5" id="KW-0698">rRNA processing</keyword>
<dbReference type="PROSITE" id="PS51918">
    <property type="entry name" value="RADICAL_SAM"/>
    <property type="match status" value="1"/>
</dbReference>
<evidence type="ECO:0000256" key="5">
    <source>
        <dbReference type="ARBA" id="ARBA00022552"/>
    </source>
</evidence>
<keyword evidence="7" id="KW-0808">Transferase</keyword>
<gene>
    <name evidence="13" type="primary">g9945</name>
    <name evidence="13" type="ORF">VP750_LOCUS8953</name>
</gene>
<evidence type="ECO:0000256" key="11">
    <source>
        <dbReference type="ARBA" id="ARBA00023014"/>
    </source>
</evidence>
<dbReference type="NCBIfam" id="TIGR00048">
    <property type="entry name" value="rRNA_mod_RlmN"/>
    <property type="match status" value="1"/>
</dbReference>
<evidence type="ECO:0000256" key="2">
    <source>
        <dbReference type="ARBA" id="ARBA00004496"/>
    </source>
</evidence>
<keyword evidence="6" id="KW-0489">Methyltransferase</keyword>
<organism evidence="13 14">
    <name type="scientific">Coccomyxa viridis</name>
    <dbReference type="NCBI Taxonomy" id="1274662"/>
    <lineage>
        <taxon>Eukaryota</taxon>
        <taxon>Viridiplantae</taxon>
        <taxon>Chlorophyta</taxon>
        <taxon>core chlorophytes</taxon>
        <taxon>Trebouxiophyceae</taxon>
        <taxon>Trebouxiophyceae incertae sedis</taxon>
        <taxon>Coccomyxaceae</taxon>
        <taxon>Coccomyxa</taxon>
    </lineage>
</organism>
<dbReference type="InterPro" id="IPR040072">
    <property type="entry name" value="Methyltransferase_A"/>
</dbReference>
<dbReference type="SUPFAM" id="SSF102114">
    <property type="entry name" value="Radical SAM enzymes"/>
    <property type="match status" value="1"/>
</dbReference>
<keyword evidence="14" id="KW-1185">Reference proteome</keyword>
<keyword evidence="9" id="KW-0479">Metal-binding</keyword>
<keyword evidence="8" id="KW-0949">S-adenosyl-L-methionine</keyword>
<evidence type="ECO:0000256" key="4">
    <source>
        <dbReference type="ARBA" id="ARBA00022490"/>
    </source>
</evidence>
<dbReference type="SFLD" id="SFLDG01062">
    <property type="entry name" value="methyltransferase_(Class_A)"/>
    <property type="match status" value="1"/>
</dbReference>
<comment type="cofactor">
    <cofactor evidence="1">
        <name>[4Fe-4S] cluster</name>
        <dbReference type="ChEBI" id="CHEBI:49883"/>
    </cofactor>
</comment>
<dbReference type="InterPro" id="IPR013785">
    <property type="entry name" value="Aldolase_TIM"/>
</dbReference>
<dbReference type="CDD" id="cd01335">
    <property type="entry name" value="Radical_SAM"/>
    <property type="match status" value="1"/>
</dbReference>
<dbReference type="Gene3D" id="3.20.20.70">
    <property type="entry name" value="Aldolase class I"/>
    <property type="match status" value="1"/>
</dbReference>
<keyword evidence="3" id="KW-0004">4Fe-4S</keyword>
<evidence type="ECO:0000256" key="10">
    <source>
        <dbReference type="ARBA" id="ARBA00023004"/>
    </source>
</evidence>
<dbReference type="PIRSF" id="PIRSF006004">
    <property type="entry name" value="CHP00048"/>
    <property type="match status" value="1"/>
</dbReference>
<dbReference type="Pfam" id="PF04055">
    <property type="entry name" value="Radical_SAM"/>
    <property type="match status" value="1"/>
</dbReference>
<dbReference type="PANTHER" id="PTHR30544:SF8">
    <property type="entry name" value="RADICAL SAM SUPERFAMILY PROTEIN"/>
    <property type="match status" value="1"/>
</dbReference>
<evidence type="ECO:0000256" key="1">
    <source>
        <dbReference type="ARBA" id="ARBA00001966"/>
    </source>
</evidence>
<evidence type="ECO:0000256" key="6">
    <source>
        <dbReference type="ARBA" id="ARBA00022603"/>
    </source>
</evidence>
<evidence type="ECO:0000259" key="12">
    <source>
        <dbReference type="PROSITE" id="PS51918"/>
    </source>
</evidence>
<dbReference type="InterPro" id="IPR004383">
    <property type="entry name" value="rRNA_lsu_MTrfase_RlmN/Cfr"/>
</dbReference>
<comment type="subcellular location">
    <subcellularLocation>
        <location evidence="2">Cytoplasm</location>
    </subcellularLocation>
</comment>
<protein>
    <submittedName>
        <fullName evidence="13">G9945 protein</fullName>
    </submittedName>
</protein>
<evidence type="ECO:0000256" key="8">
    <source>
        <dbReference type="ARBA" id="ARBA00022691"/>
    </source>
</evidence>
<reference evidence="13 14" key="1">
    <citation type="submission" date="2024-06" db="EMBL/GenBank/DDBJ databases">
        <authorList>
            <person name="Kraege A."/>
            <person name="Thomma B."/>
        </authorList>
    </citation>
    <scope>NUCLEOTIDE SEQUENCE [LARGE SCALE GENOMIC DNA]</scope>
</reference>
<dbReference type="SFLD" id="SFLDF00275">
    <property type="entry name" value="adenosine_C2_methyltransferase"/>
    <property type="match status" value="1"/>
</dbReference>
<evidence type="ECO:0000256" key="9">
    <source>
        <dbReference type="ARBA" id="ARBA00022723"/>
    </source>
</evidence>
<evidence type="ECO:0000313" key="13">
    <source>
        <dbReference type="EMBL" id="CAL5227047.1"/>
    </source>
</evidence>
<accession>A0ABP1G5J1</accession>
<evidence type="ECO:0000256" key="3">
    <source>
        <dbReference type="ARBA" id="ARBA00022485"/>
    </source>
</evidence>
<comment type="caution">
    <text evidence="13">The sequence shown here is derived from an EMBL/GenBank/DDBJ whole genome shotgun (WGS) entry which is preliminary data.</text>
</comment>
<name>A0ABP1G5J1_9CHLO</name>
<evidence type="ECO:0000256" key="7">
    <source>
        <dbReference type="ARBA" id="ARBA00022679"/>
    </source>
</evidence>
<evidence type="ECO:0000313" key="14">
    <source>
        <dbReference type="Proteomes" id="UP001497392"/>
    </source>
</evidence>
<sequence>MVKKRRLSPKSVWDEADLTEAFIEEGIKEYHVQKLHRYLLLHPDDTWHGAPELPKAAVALLDKDFTLSTSTVEQQQVSSDGTTTKLLVRLQDGMQVEAVVMTYTKGGDGESEDGHAVLGQQRSTLCVSSQVGCQMGCTFCATGTMGLKGDLTAGEIVEQLVHAQRVTTIKNVVYMGMGEPLNNYEQVRTATRSMINPTLFGLKRSKVTISTVGIIPRILQLSEDLPGVSLALSLHAPNQELRQSIVPSARAYKLDKLMAAVDKYEQSSRQKIFVEYVMLHKINDSPETAHELGQLLRGRNMIVNLIPWNPVYSPSMQLEAPGSERVADFQRIVREQYGIFCTVRQEMGQDISGACGQLVVEQTQGGCGGGALSQKQADIEELGKGMRRLTTAVA</sequence>
<keyword evidence="10" id="KW-0408">Iron</keyword>
<feature type="domain" description="Radical SAM core" evidence="12">
    <location>
        <begin position="119"/>
        <end position="350"/>
    </location>
</feature>
<keyword evidence="11" id="KW-0411">Iron-sulfur</keyword>
<keyword evidence="4" id="KW-0963">Cytoplasm</keyword>
<proteinExistence type="predicted"/>
<dbReference type="InterPro" id="IPR027492">
    <property type="entry name" value="RNA_MTrfase_RlmN"/>
</dbReference>
<dbReference type="InterPro" id="IPR058240">
    <property type="entry name" value="rSAM_sf"/>
</dbReference>
<dbReference type="SFLD" id="SFLDS00029">
    <property type="entry name" value="Radical_SAM"/>
    <property type="match status" value="1"/>
</dbReference>
<dbReference type="EMBL" id="CAXHTA020000017">
    <property type="protein sequence ID" value="CAL5227047.1"/>
    <property type="molecule type" value="Genomic_DNA"/>
</dbReference>
<dbReference type="Proteomes" id="UP001497392">
    <property type="component" value="Unassembled WGS sequence"/>
</dbReference>
<dbReference type="InterPro" id="IPR007197">
    <property type="entry name" value="rSAM"/>
</dbReference>